<protein>
    <submittedName>
        <fullName evidence="9">RagB/SusD family nutrient uptake outer membrane protein</fullName>
    </submittedName>
</protein>
<evidence type="ECO:0000256" key="6">
    <source>
        <dbReference type="SAM" id="SignalP"/>
    </source>
</evidence>
<accession>A0A386HRZ0</accession>
<feature type="domain" description="RagB/SusD" evidence="7">
    <location>
        <begin position="323"/>
        <end position="590"/>
    </location>
</feature>
<feature type="chain" id="PRO_5017354280" evidence="6">
    <location>
        <begin position="23"/>
        <end position="590"/>
    </location>
</feature>
<evidence type="ECO:0000256" key="2">
    <source>
        <dbReference type="ARBA" id="ARBA00006275"/>
    </source>
</evidence>
<dbReference type="InterPro" id="IPR033985">
    <property type="entry name" value="SusD-like_N"/>
</dbReference>
<keyword evidence="3 6" id="KW-0732">Signal</keyword>
<keyword evidence="10" id="KW-1185">Reference proteome</keyword>
<evidence type="ECO:0000256" key="1">
    <source>
        <dbReference type="ARBA" id="ARBA00004442"/>
    </source>
</evidence>
<keyword evidence="4" id="KW-0472">Membrane</keyword>
<feature type="signal peptide" evidence="6">
    <location>
        <begin position="1"/>
        <end position="22"/>
    </location>
</feature>
<evidence type="ECO:0000259" key="7">
    <source>
        <dbReference type="Pfam" id="PF07980"/>
    </source>
</evidence>
<dbReference type="InterPro" id="IPR011990">
    <property type="entry name" value="TPR-like_helical_dom_sf"/>
</dbReference>
<dbReference type="KEGG" id="ark:D6B99_10750"/>
<dbReference type="GO" id="GO:0009279">
    <property type="term" value="C:cell outer membrane"/>
    <property type="evidence" value="ECO:0007669"/>
    <property type="project" value="UniProtKB-SubCell"/>
</dbReference>
<gene>
    <name evidence="9" type="ORF">D6B99_10750</name>
</gene>
<dbReference type="Pfam" id="PF14322">
    <property type="entry name" value="SusD-like_3"/>
    <property type="match status" value="1"/>
</dbReference>
<evidence type="ECO:0000313" key="9">
    <source>
        <dbReference type="EMBL" id="AYD48024.1"/>
    </source>
</evidence>
<dbReference type="SUPFAM" id="SSF48452">
    <property type="entry name" value="TPR-like"/>
    <property type="match status" value="1"/>
</dbReference>
<dbReference type="AlphaFoldDB" id="A0A386HRZ0"/>
<dbReference type="Pfam" id="PF07980">
    <property type="entry name" value="SusD_RagB"/>
    <property type="match status" value="1"/>
</dbReference>
<evidence type="ECO:0000313" key="10">
    <source>
        <dbReference type="Proteomes" id="UP000266118"/>
    </source>
</evidence>
<evidence type="ECO:0000256" key="5">
    <source>
        <dbReference type="ARBA" id="ARBA00023237"/>
    </source>
</evidence>
<sequence>MKMNKKLIILLAVTFLMMGCKDLITPQIENNRQLEQSYNPNDARFPYGLILNGYDRIPTSSWSFDDVATDDAVSNDKSNAYLKVATGQWTSNFNPLDRWTGCFAAIQYMNLMLEQVDKVTWTQDSAVANLFAMRVKGEAYGLRALFYYYLLKAHAGVGENGDVLGVPIILHSQAVGDNFNLPRASFKDCIKQIYSDIDSAEQLLPLDYQDISDNSQIPSKYGSITIEEYNRALGKAMSGLFSGRVAMAIKAKSALLAASPAFSAAGASSWADAANDAAAIIDLNGGVNGLAANGLTWYTNASEIAGLADGQNPPEILWRTNYGESNNLESDNFPPTLNGKGRLDPTQNLVDAFPMSNGYPISNTTSGYSASDPYANRDPRLSTFILFNGGEAGVNNSVINTAVDGSTNDALNKTETSTRTGYYLRKLLRQDVNLSSTSTTTQRHYKPLIRYTEIYLIYAEAANEAWGPLGTGGHSYSAYDVIKAIRQRAGIGLNNGDAYLESIKGDKDAMRTLIRNERRLELCFEGFRFWDLRRWQAPLTETAKGVSITNNNNYSYINVENRVYQNYMQYGPIPYSETLKFNALIQNKGW</sequence>
<feature type="domain" description="SusD-like N-terminal" evidence="8">
    <location>
        <begin position="65"/>
        <end position="210"/>
    </location>
</feature>
<keyword evidence="5" id="KW-0998">Cell outer membrane</keyword>
<dbReference type="PROSITE" id="PS51257">
    <property type="entry name" value="PROKAR_LIPOPROTEIN"/>
    <property type="match status" value="1"/>
</dbReference>
<name>A0A386HRZ0_9BACT</name>
<organism evidence="9 10">
    <name type="scientific">Arachidicoccus soli</name>
    <dbReference type="NCBI Taxonomy" id="2341117"/>
    <lineage>
        <taxon>Bacteria</taxon>
        <taxon>Pseudomonadati</taxon>
        <taxon>Bacteroidota</taxon>
        <taxon>Chitinophagia</taxon>
        <taxon>Chitinophagales</taxon>
        <taxon>Chitinophagaceae</taxon>
        <taxon>Arachidicoccus</taxon>
    </lineage>
</organism>
<dbReference type="Gene3D" id="1.25.40.390">
    <property type="match status" value="1"/>
</dbReference>
<proteinExistence type="inferred from homology"/>
<evidence type="ECO:0000259" key="8">
    <source>
        <dbReference type="Pfam" id="PF14322"/>
    </source>
</evidence>
<comment type="similarity">
    <text evidence="2">Belongs to the SusD family.</text>
</comment>
<evidence type="ECO:0000256" key="3">
    <source>
        <dbReference type="ARBA" id="ARBA00022729"/>
    </source>
</evidence>
<comment type="subcellular location">
    <subcellularLocation>
        <location evidence="1">Cell outer membrane</location>
    </subcellularLocation>
</comment>
<evidence type="ECO:0000256" key="4">
    <source>
        <dbReference type="ARBA" id="ARBA00023136"/>
    </source>
</evidence>
<dbReference type="EMBL" id="CP032489">
    <property type="protein sequence ID" value="AYD48024.1"/>
    <property type="molecule type" value="Genomic_DNA"/>
</dbReference>
<dbReference type="OrthoDB" id="621018at2"/>
<dbReference type="Proteomes" id="UP000266118">
    <property type="component" value="Chromosome"/>
</dbReference>
<reference evidence="9 10" key="1">
    <citation type="submission" date="2018-09" db="EMBL/GenBank/DDBJ databases">
        <title>Arachidicoccus sp. nov., a bacterium isolated from soil.</title>
        <authorList>
            <person name="Weon H.-Y."/>
            <person name="Kwon S.-W."/>
            <person name="Lee S.A."/>
        </authorList>
    </citation>
    <scope>NUCLEOTIDE SEQUENCE [LARGE SCALE GENOMIC DNA]</scope>
    <source>
        <strain evidence="9 10">KIS59-12</strain>
    </source>
</reference>
<dbReference type="InterPro" id="IPR012944">
    <property type="entry name" value="SusD_RagB_dom"/>
</dbReference>